<dbReference type="Proteomes" id="UP000291343">
    <property type="component" value="Unassembled WGS sequence"/>
</dbReference>
<dbReference type="AlphaFoldDB" id="A0A482XRW4"/>
<comment type="caution">
    <text evidence="1">The sequence shown here is derived from an EMBL/GenBank/DDBJ whole genome shotgun (WGS) entry which is preliminary data.</text>
</comment>
<sequence length="334" mass="36516">MPFLTFENVNGGTFGTYTDNPVRSVTGLLTEKLRSLYPEAESLPSAPVCQTVRGCRVDDILSAVDVDAVRHFVEDPDIKQRTGLPDSAFTTLNHQPTTVAEKFKLVNVLHTLAIKARNGISKTDGEALPYCSKEEFTNTAFGIITNRSLKWHGELGRIPDSMIECFLSVHPDAVISADKRTATVGVVEDTLLEAFGFKNNPSWVEDLLLDAIEHFGKGVAVPACSAPPPPVDAAVQPDPVDSSKEAYPEGVQAGIDHVITWLPVDYNSLTPEEKEVCAFGFKGSKAYYGQTSANRMRKVFTAITLGMHRDYEIIDHGVPYGQHQHSVLKIIMGS</sequence>
<protein>
    <submittedName>
        <fullName evidence="1">Uncharacterized protein</fullName>
    </submittedName>
</protein>
<dbReference type="EMBL" id="QKKF02002619">
    <property type="protein sequence ID" value="RZF48198.1"/>
    <property type="molecule type" value="Genomic_DNA"/>
</dbReference>
<organism evidence="1 2">
    <name type="scientific">Laodelphax striatellus</name>
    <name type="common">Small brown planthopper</name>
    <name type="synonym">Delphax striatella</name>
    <dbReference type="NCBI Taxonomy" id="195883"/>
    <lineage>
        <taxon>Eukaryota</taxon>
        <taxon>Metazoa</taxon>
        <taxon>Ecdysozoa</taxon>
        <taxon>Arthropoda</taxon>
        <taxon>Hexapoda</taxon>
        <taxon>Insecta</taxon>
        <taxon>Pterygota</taxon>
        <taxon>Neoptera</taxon>
        <taxon>Paraneoptera</taxon>
        <taxon>Hemiptera</taxon>
        <taxon>Auchenorrhyncha</taxon>
        <taxon>Fulgoroidea</taxon>
        <taxon>Delphacidae</taxon>
        <taxon>Criomorphinae</taxon>
        <taxon>Laodelphax</taxon>
    </lineage>
</organism>
<proteinExistence type="predicted"/>
<dbReference type="InParanoid" id="A0A482XRW4"/>
<gene>
    <name evidence="1" type="ORF">LSTR_LSTR006165</name>
</gene>
<reference evidence="1 2" key="1">
    <citation type="journal article" date="2017" name="Gigascience">
        <title>Genome sequence of the small brown planthopper, Laodelphax striatellus.</title>
        <authorList>
            <person name="Zhu J."/>
            <person name="Jiang F."/>
            <person name="Wang X."/>
            <person name="Yang P."/>
            <person name="Bao Y."/>
            <person name="Zhao W."/>
            <person name="Wang W."/>
            <person name="Lu H."/>
            <person name="Wang Q."/>
            <person name="Cui N."/>
            <person name="Li J."/>
            <person name="Chen X."/>
            <person name="Luo L."/>
            <person name="Yu J."/>
            <person name="Kang L."/>
            <person name="Cui F."/>
        </authorList>
    </citation>
    <scope>NUCLEOTIDE SEQUENCE [LARGE SCALE GENOMIC DNA]</scope>
    <source>
        <strain evidence="1">Lst14</strain>
    </source>
</reference>
<evidence type="ECO:0000313" key="2">
    <source>
        <dbReference type="Proteomes" id="UP000291343"/>
    </source>
</evidence>
<name>A0A482XRW4_LAOST</name>
<accession>A0A482XRW4</accession>
<keyword evidence="2" id="KW-1185">Reference proteome</keyword>
<evidence type="ECO:0000313" key="1">
    <source>
        <dbReference type="EMBL" id="RZF48198.1"/>
    </source>
</evidence>